<evidence type="ECO:0000313" key="3">
    <source>
        <dbReference type="Proteomes" id="UP001142055"/>
    </source>
</evidence>
<dbReference type="SMART" id="SM00879">
    <property type="entry name" value="Brix"/>
    <property type="match status" value="1"/>
</dbReference>
<dbReference type="Gene3D" id="3.40.50.10480">
    <property type="entry name" value="Probable brix-domain ribosomal biogenesis protein"/>
    <property type="match status" value="1"/>
</dbReference>
<sequence>MGKRKRKNKGTKEEPEDLVKAPHSFVIRKGNVGKHVEQLMQDFRIVMEPFTASNLKLRKKNVIKDFVSISSYLNVTHLAIFTRTDKSPYFRLIRMPRGPTITFKIAEYSLTHDVISSLRKPHVNSTLFHTSPLLVMNGFTNNEDLKFKLMTSMLRNMFPTIDIHKIKLGTIKRCVLFNYDHESGHIEFRHYAIKVKPVGLSNTVRKLMTGKKIPDLGQFSNVEEAIEQSQMATFTESEGEGDEHDETRHVTLPQKLNIRGSLKNEKSSIRLVELGPRMSLELVKIEDGVMTGEVLYHSYITKTNEEIQETKQKMDIKKTKKQ</sequence>
<evidence type="ECO:0000259" key="1">
    <source>
        <dbReference type="PROSITE" id="PS50833"/>
    </source>
</evidence>
<dbReference type="SUPFAM" id="SSF52954">
    <property type="entry name" value="Class II aaRS ABD-related"/>
    <property type="match status" value="1"/>
</dbReference>
<feature type="domain" description="Brix" evidence="1">
    <location>
        <begin position="22"/>
        <end position="291"/>
    </location>
</feature>
<keyword evidence="3" id="KW-1185">Reference proteome</keyword>
<dbReference type="PANTHER" id="PTHR12661:SF5">
    <property type="entry name" value="SUPPRESSOR OF SWI4 1 HOMOLOG"/>
    <property type="match status" value="1"/>
</dbReference>
<dbReference type="Proteomes" id="UP001142055">
    <property type="component" value="Chromosome 1"/>
</dbReference>
<proteinExistence type="predicted"/>
<dbReference type="GO" id="GO:0019843">
    <property type="term" value="F:rRNA binding"/>
    <property type="evidence" value="ECO:0007669"/>
    <property type="project" value="InterPro"/>
</dbReference>
<dbReference type="GO" id="GO:0000027">
    <property type="term" value="P:ribosomal large subunit assembly"/>
    <property type="evidence" value="ECO:0007669"/>
    <property type="project" value="TreeGrafter"/>
</dbReference>
<dbReference type="Pfam" id="PF04427">
    <property type="entry name" value="Brix"/>
    <property type="match status" value="1"/>
</dbReference>
<dbReference type="InterPro" id="IPR007109">
    <property type="entry name" value="Brix"/>
</dbReference>
<reference evidence="2" key="1">
    <citation type="submission" date="2022-12" db="EMBL/GenBank/DDBJ databases">
        <title>Genome assemblies of Blomia tropicalis.</title>
        <authorList>
            <person name="Cui Y."/>
        </authorList>
    </citation>
    <scope>NUCLEOTIDE SEQUENCE</scope>
    <source>
        <tissue evidence="2">Adult mites</tissue>
    </source>
</reference>
<name>A0A9Q0MCJ7_BLOTA</name>
<dbReference type="OMA" id="KRTHAQI"/>
<organism evidence="2 3">
    <name type="scientific">Blomia tropicalis</name>
    <name type="common">Mite</name>
    <dbReference type="NCBI Taxonomy" id="40697"/>
    <lineage>
        <taxon>Eukaryota</taxon>
        <taxon>Metazoa</taxon>
        <taxon>Ecdysozoa</taxon>
        <taxon>Arthropoda</taxon>
        <taxon>Chelicerata</taxon>
        <taxon>Arachnida</taxon>
        <taxon>Acari</taxon>
        <taxon>Acariformes</taxon>
        <taxon>Sarcoptiformes</taxon>
        <taxon>Astigmata</taxon>
        <taxon>Glycyphagoidea</taxon>
        <taxon>Echimyopodidae</taxon>
        <taxon>Blomia</taxon>
    </lineage>
</organism>
<accession>A0A9Q0MCJ7</accession>
<dbReference type="InterPro" id="IPR045112">
    <property type="entry name" value="PPAN-like"/>
</dbReference>
<dbReference type="EMBL" id="JAPWDV010000001">
    <property type="protein sequence ID" value="KAJ6222964.1"/>
    <property type="molecule type" value="Genomic_DNA"/>
</dbReference>
<dbReference type="GO" id="GO:0006364">
    <property type="term" value="P:rRNA processing"/>
    <property type="evidence" value="ECO:0007669"/>
    <property type="project" value="InterPro"/>
</dbReference>
<protein>
    <recommendedName>
        <fullName evidence="1">Brix domain-containing protein</fullName>
    </recommendedName>
</protein>
<evidence type="ECO:0000313" key="2">
    <source>
        <dbReference type="EMBL" id="KAJ6222964.1"/>
    </source>
</evidence>
<gene>
    <name evidence="2" type="ORF">RDWZM_001509</name>
</gene>
<dbReference type="PANTHER" id="PTHR12661">
    <property type="entry name" value="PETER PAN-RELATED"/>
    <property type="match status" value="1"/>
</dbReference>
<comment type="caution">
    <text evidence="2">The sequence shown here is derived from an EMBL/GenBank/DDBJ whole genome shotgun (WGS) entry which is preliminary data.</text>
</comment>
<dbReference type="PROSITE" id="PS50833">
    <property type="entry name" value="BRIX"/>
    <property type="match status" value="1"/>
</dbReference>
<dbReference type="AlphaFoldDB" id="A0A9Q0MCJ7"/>
<dbReference type="GO" id="GO:0030687">
    <property type="term" value="C:preribosome, large subunit precursor"/>
    <property type="evidence" value="ECO:0007669"/>
    <property type="project" value="TreeGrafter"/>
</dbReference>